<reference evidence="2" key="1">
    <citation type="submission" date="2022-11" db="UniProtKB">
        <authorList>
            <consortium name="WormBaseParasite"/>
        </authorList>
    </citation>
    <scope>IDENTIFICATION</scope>
</reference>
<dbReference type="Proteomes" id="UP000887565">
    <property type="component" value="Unplaced"/>
</dbReference>
<accession>A0A915HMU7</accession>
<dbReference type="AlphaFoldDB" id="A0A915HMU7"/>
<name>A0A915HMU7_ROMCU</name>
<organism evidence="1 2">
    <name type="scientific">Romanomermis culicivorax</name>
    <name type="common">Nematode worm</name>
    <dbReference type="NCBI Taxonomy" id="13658"/>
    <lineage>
        <taxon>Eukaryota</taxon>
        <taxon>Metazoa</taxon>
        <taxon>Ecdysozoa</taxon>
        <taxon>Nematoda</taxon>
        <taxon>Enoplea</taxon>
        <taxon>Dorylaimia</taxon>
        <taxon>Mermithida</taxon>
        <taxon>Mermithoidea</taxon>
        <taxon>Mermithidae</taxon>
        <taxon>Romanomermis</taxon>
    </lineage>
</organism>
<evidence type="ECO:0000313" key="2">
    <source>
        <dbReference type="WBParaSite" id="nRc.2.0.1.t02672-RA"/>
    </source>
</evidence>
<keyword evidence="1" id="KW-1185">Reference proteome</keyword>
<sequence>MQQKFCGAVALNEHSIWTQFYQDYELSSVLEIWTDYKLSIHHYKIQENTSKTLELQFSISHNSKRISNTVVELNYIDSTKDDELELRRR</sequence>
<proteinExistence type="predicted"/>
<dbReference type="WBParaSite" id="nRc.2.0.1.t02672-RA">
    <property type="protein sequence ID" value="nRc.2.0.1.t02672-RA"/>
    <property type="gene ID" value="nRc.2.0.1.g02672"/>
</dbReference>
<evidence type="ECO:0000313" key="1">
    <source>
        <dbReference type="Proteomes" id="UP000887565"/>
    </source>
</evidence>
<protein>
    <submittedName>
        <fullName evidence="2">Uncharacterized protein</fullName>
    </submittedName>
</protein>